<proteinExistence type="predicted"/>
<evidence type="ECO:0000313" key="7">
    <source>
        <dbReference type="EMBL" id="ORY57915.1"/>
    </source>
</evidence>
<keyword evidence="2" id="KW-0479">Metal-binding</keyword>
<gene>
    <name evidence="7" type="ORF">BCR38DRAFT_489910</name>
</gene>
<dbReference type="GeneID" id="63780671"/>
<sequence length="294" mass="31428">MALVGLSIILASLVYFAVRRPPLIETLVALWRGNPQIDQPPRTGSPDRSPPSPSDANAIAQVDGENSLETPSINLGDQHVASTKANLDRAAMPPPPILVKPLAPPRISQNEEEPSPQTTPKASAVLSNGSVPSFTLNDPPASSARPSTRDLNSRPPPTHSSKPAKPGRQVVLKPGHSPLDWARIANSPTSDLRNLPPGTPYLKVTPSMLKRQTGRKGKDAWTVLGGRVYNITPYAPFHPGGEPELLRAAGRDGTKLFGEIHPWVNYEGMLASSLVGMMVEEHEAVGDGDMDAMD</sequence>
<dbReference type="InterPro" id="IPR036400">
    <property type="entry name" value="Cyt_B5-like_heme/steroid_sf"/>
</dbReference>
<name>A0A1Y2DGT3_9PEZI</name>
<dbReference type="SUPFAM" id="SSF55856">
    <property type="entry name" value="Cytochrome b5-like heme/steroid binding domain"/>
    <property type="match status" value="1"/>
</dbReference>
<dbReference type="Proteomes" id="UP000193689">
    <property type="component" value="Unassembled WGS sequence"/>
</dbReference>
<accession>A0A1Y2DGT3</accession>
<dbReference type="AlphaFoldDB" id="A0A1Y2DGT3"/>
<evidence type="ECO:0000256" key="3">
    <source>
        <dbReference type="ARBA" id="ARBA00023004"/>
    </source>
</evidence>
<dbReference type="GO" id="GO:0004128">
    <property type="term" value="F:cytochrome-b5 reductase activity, acting on NAD(P)H"/>
    <property type="evidence" value="ECO:0007669"/>
    <property type="project" value="TreeGrafter"/>
</dbReference>
<feature type="domain" description="Cytochrome b5 heme-binding" evidence="6">
    <location>
        <begin position="201"/>
        <end position="279"/>
    </location>
</feature>
<dbReference type="InterPro" id="IPR001199">
    <property type="entry name" value="Cyt_B5-like_heme/steroid-bd"/>
</dbReference>
<dbReference type="GO" id="GO:0046872">
    <property type="term" value="F:metal ion binding"/>
    <property type="evidence" value="ECO:0007669"/>
    <property type="project" value="UniProtKB-KW"/>
</dbReference>
<feature type="compositionally biased region" description="Polar residues" evidence="4">
    <location>
        <begin position="115"/>
        <end position="136"/>
    </location>
</feature>
<dbReference type="GO" id="GO:0005737">
    <property type="term" value="C:cytoplasm"/>
    <property type="evidence" value="ECO:0007669"/>
    <property type="project" value="TreeGrafter"/>
</dbReference>
<protein>
    <recommendedName>
        <fullName evidence="6">Cytochrome b5 heme-binding domain-containing protein</fullName>
    </recommendedName>
</protein>
<dbReference type="InParanoid" id="A0A1Y2DGT3"/>
<dbReference type="PANTHER" id="PTHR46237:SF1">
    <property type="entry name" value="CYTOCHROME B5 REDUCTASE 4"/>
    <property type="match status" value="1"/>
</dbReference>
<feature type="chain" id="PRO_5012214876" description="Cytochrome b5 heme-binding domain-containing protein" evidence="5">
    <location>
        <begin position="20"/>
        <end position="294"/>
    </location>
</feature>
<dbReference type="InterPro" id="IPR051872">
    <property type="entry name" value="Cytochrome_b5/Flavoprotein_Rdt"/>
</dbReference>
<keyword evidence="8" id="KW-1185">Reference proteome</keyword>
<dbReference type="OrthoDB" id="432299at2759"/>
<evidence type="ECO:0000259" key="6">
    <source>
        <dbReference type="PROSITE" id="PS50255"/>
    </source>
</evidence>
<dbReference type="FunFam" id="3.10.120.10:FF:000001">
    <property type="entry name" value="Cytochrome b5 reductase 4"/>
    <property type="match status" value="1"/>
</dbReference>
<feature type="signal peptide" evidence="5">
    <location>
        <begin position="1"/>
        <end position="19"/>
    </location>
</feature>
<dbReference type="EMBL" id="MCFJ01000018">
    <property type="protein sequence ID" value="ORY57915.1"/>
    <property type="molecule type" value="Genomic_DNA"/>
</dbReference>
<dbReference type="RefSeq" id="XP_040711044.1">
    <property type="nucleotide sequence ID" value="XM_040864459.1"/>
</dbReference>
<evidence type="ECO:0000256" key="1">
    <source>
        <dbReference type="ARBA" id="ARBA00022617"/>
    </source>
</evidence>
<dbReference type="Gene3D" id="3.10.120.10">
    <property type="entry name" value="Cytochrome b5-like heme/steroid binding domain"/>
    <property type="match status" value="1"/>
</dbReference>
<evidence type="ECO:0000256" key="2">
    <source>
        <dbReference type="ARBA" id="ARBA00022723"/>
    </source>
</evidence>
<evidence type="ECO:0000313" key="8">
    <source>
        <dbReference type="Proteomes" id="UP000193689"/>
    </source>
</evidence>
<reference evidence="7 8" key="1">
    <citation type="submission" date="2016-07" db="EMBL/GenBank/DDBJ databases">
        <title>Pervasive Adenine N6-methylation of Active Genes in Fungi.</title>
        <authorList>
            <consortium name="DOE Joint Genome Institute"/>
            <person name="Mondo S.J."/>
            <person name="Dannebaum R.O."/>
            <person name="Kuo R.C."/>
            <person name="Labutti K."/>
            <person name="Haridas S."/>
            <person name="Kuo A."/>
            <person name="Salamov A."/>
            <person name="Ahrendt S.R."/>
            <person name="Lipzen A."/>
            <person name="Sullivan W."/>
            <person name="Andreopoulos W.B."/>
            <person name="Clum A."/>
            <person name="Lindquist E."/>
            <person name="Daum C."/>
            <person name="Ramamoorthy G.K."/>
            <person name="Gryganskyi A."/>
            <person name="Culley D."/>
            <person name="Magnuson J.K."/>
            <person name="James T.Y."/>
            <person name="O'Malley M.A."/>
            <person name="Stajich J.E."/>
            <person name="Spatafora J.W."/>
            <person name="Visel A."/>
            <person name="Grigoriev I.V."/>
        </authorList>
    </citation>
    <scope>NUCLEOTIDE SEQUENCE [LARGE SCALE GENOMIC DNA]</scope>
    <source>
        <strain evidence="7 8">CBS 129021</strain>
    </source>
</reference>
<organism evidence="7 8">
    <name type="scientific">Pseudomassariella vexata</name>
    <dbReference type="NCBI Taxonomy" id="1141098"/>
    <lineage>
        <taxon>Eukaryota</taxon>
        <taxon>Fungi</taxon>
        <taxon>Dikarya</taxon>
        <taxon>Ascomycota</taxon>
        <taxon>Pezizomycotina</taxon>
        <taxon>Sordariomycetes</taxon>
        <taxon>Xylariomycetidae</taxon>
        <taxon>Amphisphaeriales</taxon>
        <taxon>Pseudomassariaceae</taxon>
        <taxon>Pseudomassariella</taxon>
    </lineage>
</organism>
<dbReference type="PROSITE" id="PS50255">
    <property type="entry name" value="CYTOCHROME_B5_2"/>
    <property type="match status" value="1"/>
</dbReference>
<dbReference type="Pfam" id="PF00173">
    <property type="entry name" value="Cyt-b5"/>
    <property type="match status" value="1"/>
</dbReference>
<keyword evidence="1" id="KW-0349">Heme</keyword>
<dbReference type="SMART" id="SM01117">
    <property type="entry name" value="Cyt-b5"/>
    <property type="match status" value="1"/>
</dbReference>
<keyword evidence="3" id="KW-0408">Iron</keyword>
<keyword evidence="5" id="KW-0732">Signal</keyword>
<dbReference type="PANTHER" id="PTHR46237">
    <property type="entry name" value="CYTOCHROME B5 REDUCTASE 4 FAMILY MEMBER"/>
    <property type="match status" value="1"/>
</dbReference>
<evidence type="ECO:0000256" key="5">
    <source>
        <dbReference type="SAM" id="SignalP"/>
    </source>
</evidence>
<feature type="region of interest" description="Disordered" evidence="4">
    <location>
        <begin position="88"/>
        <end position="174"/>
    </location>
</feature>
<feature type="compositionally biased region" description="Pro residues" evidence="4">
    <location>
        <begin position="92"/>
        <end position="104"/>
    </location>
</feature>
<comment type="caution">
    <text evidence="7">The sequence shown here is derived from an EMBL/GenBank/DDBJ whole genome shotgun (WGS) entry which is preliminary data.</text>
</comment>
<dbReference type="STRING" id="1141098.A0A1Y2DGT3"/>
<dbReference type="GO" id="GO:0020037">
    <property type="term" value="F:heme binding"/>
    <property type="evidence" value="ECO:0007669"/>
    <property type="project" value="TreeGrafter"/>
</dbReference>
<feature type="region of interest" description="Disordered" evidence="4">
    <location>
        <begin position="34"/>
        <end position="58"/>
    </location>
</feature>
<evidence type="ECO:0000256" key="4">
    <source>
        <dbReference type="SAM" id="MobiDB-lite"/>
    </source>
</evidence>